<dbReference type="InterPro" id="IPR013149">
    <property type="entry name" value="ADH-like_C"/>
</dbReference>
<gene>
    <name evidence="8" type="ORF">DXH47_11540</name>
</gene>
<dbReference type="InterPro" id="IPR011032">
    <property type="entry name" value="GroES-like_sf"/>
</dbReference>
<dbReference type="InterPro" id="IPR036291">
    <property type="entry name" value="NAD(P)-bd_dom_sf"/>
</dbReference>
<reference evidence="8 9" key="1">
    <citation type="submission" date="2018-08" db="EMBL/GenBank/DDBJ databases">
        <title>Lactobacillus suantsai sp. nov., isolated from traditional fermented suan-tsai in Taiwan.</title>
        <authorList>
            <person name="Huang C.-H."/>
        </authorList>
    </citation>
    <scope>NUCLEOTIDE SEQUENCE [LARGE SCALE GENOMIC DNA]</scope>
    <source>
        <strain evidence="8 9">BCRC 12945</strain>
    </source>
</reference>
<sequence>MKAVRIYGAKDARLEDVTIADPKDDEVQLKVKYCGICGSDLHEYTEGLTLPTVKHPISGQSLPIIMGHEFAGEVVKVGQNVTDLQVGDSVAVEPLIACGHCDNCRAGRYNLCENAIGDDGSSNFLGFSADGGYAEYANVRDFFAHKMPAGMSYELGAVTEPTTVAYEAIKKSQLRVGQTVAVMGAGPIGLLTATLARLAGATKVYITDVSPERLQKARDLGLTDVLDSSHGDVVEQIKQGTPGGVDLVYDAAGIQTTFDTAIRVAKKGGRVMLIALFSQKISVDVTNRLIMQGLDILTTLGYNNDYPAVMRLINEHAETFKKIITKKIPLSRAIEDGVKTLATDKSQVKILISPTM</sequence>
<organism evidence="8 9">
    <name type="scientific">Levilactobacillus suantsaii</name>
    <dbReference type="NCBI Taxonomy" id="2292255"/>
    <lineage>
        <taxon>Bacteria</taxon>
        <taxon>Bacillati</taxon>
        <taxon>Bacillota</taxon>
        <taxon>Bacilli</taxon>
        <taxon>Lactobacillales</taxon>
        <taxon>Lactobacillaceae</taxon>
        <taxon>Levilactobacillus</taxon>
    </lineage>
</organism>
<evidence type="ECO:0000256" key="6">
    <source>
        <dbReference type="RuleBase" id="RU361277"/>
    </source>
</evidence>
<dbReference type="SMART" id="SM00829">
    <property type="entry name" value="PKS_ER"/>
    <property type="match status" value="1"/>
</dbReference>
<dbReference type="OrthoDB" id="9770238at2"/>
<evidence type="ECO:0000256" key="4">
    <source>
        <dbReference type="ARBA" id="ARBA00022833"/>
    </source>
</evidence>
<dbReference type="InterPro" id="IPR002328">
    <property type="entry name" value="ADH_Zn_CS"/>
</dbReference>
<dbReference type="PANTHER" id="PTHR43161:SF23">
    <property type="entry name" value="(R,R)-BUTANEDIOL DEHYDROGENASE-RELATED"/>
    <property type="match status" value="1"/>
</dbReference>
<dbReference type="RefSeq" id="WP_129033426.1">
    <property type="nucleotide sequence ID" value="NZ_CP059603.1"/>
</dbReference>
<comment type="cofactor">
    <cofactor evidence="1 6">
        <name>Zn(2+)</name>
        <dbReference type="ChEBI" id="CHEBI:29105"/>
    </cofactor>
</comment>
<dbReference type="SUPFAM" id="SSF51735">
    <property type="entry name" value="NAD(P)-binding Rossmann-fold domains"/>
    <property type="match status" value="1"/>
</dbReference>
<evidence type="ECO:0000256" key="5">
    <source>
        <dbReference type="ARBA" id="ARBA00023002"/>
    </source>
</evidence>
<evidence type="ECO:0000259" key="7">
    <source>
        <dbReference type="SMART" id="SM00829"/>
    </source>
</evidence>
<keyword evidence="3 6" id="KW-0479">Metal-binding</keyword>
<dbReference type="InterPro" id="IPR020843">
    <property type="entry name" value="ER"/>
</dbReference>
<keyword evidence="4 6" id="KW-0862">Zinc</keyword>
<feature type="domain" description="Enoyl reductase (ER)" evidence="7">
    <location>
        <begin position="8"/>
        <end position="352"/>
    </location>
</feature>
<dbReference type="Proteomes" id="UP000290602">
    <property type="component" value="Unassembled WGS sequence"/>
</dbReference>
<comment type="caution">
    <text evidence="8">The sequence shown here is derived from an EMBL/GenBank/DDBJ whole genome shotgun (WGS) entry which is preliminary data.</text>
</comment>
<dbReference type="EMBL" id="QXIL01000052">
    <property type="protein sequence ID" value="RXI75678.1"/>
    <property type="molecule type" value="Genomic_DNA"/>
</dbReference>
<dbReference type="Pfam" id="PF08240">
    <property type="entry name" value="ADH_N"/>
    <property type="match status" value="1"/>
</dbReference>
<proteinExistence type="inferred from homology"/>
<dbReference type="Gene3D" id="3.40.50.720">
    <property type="entry name" value="NAD(P)-binding Rossmann-like Domain"/>
    <property type="match status" value="1"/>
</dbReference>
<name>A0A4Q0VGK8_9LACO</name>
<evidence type="ECO:0000313" key="8">
    <source>
        <dbReference type="EMBL" id="RXI75678.1"/>
    </source>
</evidence>
<comment type="similarity">
    <text evidence="2 6">Belongs to the zinc-containing alcohol dehydrogenase family.</text>
</comment>
<keyword evidence="9" id="KW-1185">Reference proteome</keyword>
<dbReference type="Pfam" id="PF00107">
    <property type="entry name" value="ADH_zinc_N"/>
    <property type="match status" value="1"/>
</dbReference>
<evidence type="ECO:0000256" key="3">
    <source>
        <dbReference type="ARBA" id="ARBA00022723"/>
    </source>
</evidence>
<evidence type="ECO:0000256" key="1">
    <source>
        <dbReference type="ARBA" id="ARBA00001947"/>
    </source>
</evidence>
<accession>A0A4Q0VGK8</accession>
<dbReference type="SUPFAM" id="SSF50129">
    <property type="entry name" value="GroES-like"/>
    <property type="match status" value="1"/>
</dbReference>
<dbReference type="GO" id="GO:0034079">
    <property type="term" value="P:butanediol biosynthetic process"/>
    <property type="evidence" value="ECO:0007669"/>
    <property type="project" value="TreeGrafter"/>
</dbReference>
<protein>
    <submittedName>
        <fullName evidence="8">2,3-butanediol dehydrogenase</fullName>
    </submittedName>
</protein>
<evidence type="ECO:0000313" key="9">
    <source>
        <dbReference type="Proteomes" id="UP000290602"/>
    </source>
</evidence>
<dbReference type="GO" id="GO:0000721">
    <property type="term" value="F:(R,R)-butanediol dehydrogenase activity"/>
    <property type="evidence" value="ECO:0007669"/>
    <property type="project" value="TreeGrafter"/>
</dbReference>
<dbReference type="PANTHER" id="PTHR43161">
    <property type="entry name" value="SORBITOL DEHYDROGENASE"/>
    <property type="match status" value="1"/>
</dbReference>
<dbReference type="InterPro" id="IPR013154">
    <property type="entry name" value="ADH-like_N"/>
</dbReference>
<dbReference type="GO" id="GO:0005737">
    <property type="term" value="C:cytoplasm"/>
    <property type="evidence" value="ECO:0007669"/>
    <property type="project" value="TreeGrafter"/>
</dbReference>
<keyword evidence="5" id="KW-0560">Oxidoreductase</keyword>
<dbReference type="GO" id="GO:0008270">
    <property type="term" value="F:zinc ion binding"/>
    <property type="evidence" value="ECO:0007669"/>
    <property type="project" value="InterPro"/>
</dbReference>
<dbReference type="Gene3D" id="3.90.180.10">
    <property type="entry name" value="Medium-chain alcohol dehydrogenases, catalytic domain"/>
    <property type="match status" value="1"/>
</dbReference>
<dbReference type="AlphaFoldDB" id="A0A4Q0VGK8"/>
<dbReference type="CDD" id="cd08233">
    <property type="entry name" value="butanediol_DH_like"/>
    <property type="match status" value="1"/>
</dbReference>
<dbReference type="PROSITE" id="PS00059">
    <property type="entry name" value="ADH_ZINC"/>
    <property type="match status" value="1"/>
</dbReference>
<evidence type="ECO:0000256" key="2">
    <source>
        <dbReference type="ARBA" id="ARBA00008072"/>
    </source>
</evidence>